<sequence>MENEVNETRNMLNKLLISAEDNHILKETSEKRIALGLHKTDYNTGYDRKLIEVFHTSSNVVHNAHNDHRIASKNTANQQSYIETLLSVNIFVYIRLLSLESNRQTILF</sequence>
<dbReference type="Proteomes" id="UP000267096">
    <property type="component" value="Unassembled WGS sequence"/>
</dbReference>
<proteinExistence type="predicted"/>
<dbReference type="AlphaFoldDB" id="A0A0M3JBT6"/>
<reference evidence="3" key="1">
    <citation type="submission" date="2017-02" db="UniProtKB">
        <authorList>
            <consortium name="WormBaseParasite"/>
        </authorList>
    </citation>
    <scope>IDENTIFICATION</scope>
</reference>
<keyword evidence="2" id="KW-1185">Reference proteome</keyword>
<evidence type="ECO:0000313" key="1">
    <source>
        <dbReference type="EMBL" id="VDK24640.1"/>
    </source>
</evidence>
<evidence type="ECO:0000313" key="2">
    <source>
        <dbReference type="Proteomes" id="UP000267096"/>
    </source>
</evidence>
<reference evidence="1 2" key="2">
    <citation type="submission" date="2018-11" db="EMBL/GenBank/DDBJ databases">
        <authorList>
            <consortium name="Pathogen Informatics"/>
        </authorList>
    </citation>
    <scope>NUCLEOTIDE SEQUENCE [LARGE SCALE GENOMIC DNA]</scope>
</reference>
<name>A0A0M3JBT6_ANISI</name>
<protein>
    <submittedName>
        <fullName evidence="1 3">Uncharacterized protein</fullName>
    </submittedName>
</protein>
<organism evidence="3">
    <name type="scientific">Anisakis simplex</name>
    <name type="common">Herring worm</name>
    <dbReference type="NCBI Taxonomy" id="6269"/>
    <lineage>
        <taxon>Eukaryota</taxon>
        <taxon>Metazoa</taxon>
        <taxon>Ecdysozoa</taxon>
        <taxon>Nematoda</taxon>
        <taxon>Chromadorea</taxon>
        <taxon>Rhabditida</taxon>
        <taxon>Spirurina</taxon>
        <taxon>Ascaridomorpha</taxon>
        <taxon>Ascaridoidea</taxon>
        <taxon>Anisakidae</taxon>
        <taxon>Anisakis</taxon>
        <taxon>Anisakis simplex complex</taxon>
    </lineage>
</organism>
<gene>
    <name evidence="1" type="ORF">ASIM_LOCUS4869</name>
</gene>
<dbReference type="WBParaSite" id="ASIM_0000506401-mRNA-1">
    <property type="protein sequence ID" value="ASIM_0000506401-mRNA-1"/>
    <property type="gene ID" value="ASIM_0000506401"/>
</dbReference>
<evidence type="ECO:0000313" key="3">
    <source>
        <dbReference type="WBParaSite" id="ASIM_0000506401-mRNA-1"/>
    </source>
</evidence>
<dbReference type="EMBL" id="UYRR01008999">
    <property type="protein sequence ID" value="VDK24640.1"/>
    <property type="molecule type" value="Genomic_DNA"/>
</dbReference>
<accession>A0A0M3JBT6</accession>